<proteinExistence type="predicted"/>
<reference evidence="2" key="1">
    <citation type="submission" date="2013-04" db="EMBL/GenBank/DDBJ databases">
        <title>The genome sequencing project of 58 acetic acid bacteria.</title>
        <authorList>
            <person name="Okamoto-Kainuma A."/>
            <person name="Ishikawa M."/>
            <person name="Umino S."/>
            <person name="Koizumi Y."/>
            <person name="Shiwa Y."/>
            <person name="Yoshikawa H."/>
            <person name="Matsutani M."/>
            <person name="Matsushita K."/>
        </authorList>
    </citation>
    <scope>NUCLEOTIDE SEQUENCE</scope>
    <source>
        <strain evidence="2">DSM 15669</strain>
    </source>
</reference>
<dbReference type="InterPro" id="IPR006429">
    <property type="entry name" value="Phage_lambda_portal"/>
</dbReference>
<evidence type="ECO:0000313" key="3">
    <source>
        <dbReference type="Proteomes" id="UP001062901"/>
    </source>
</evidence>
<feature type="region of interest" description="Disordered" evidence="1">
    <location>
        <begin position="1"/>
        <end position="43"/>
    </location>
</feature>
<dbReference type="NCBIfam" id="TIGR01539">
    <property type="entry name" value="portal_lambda"/>
    <property type="match status" value="1"/>
</dbReference>
<comment type="caution">
    <text evidence="2">The sequence shown here is derived from an EMBL/GenBank/DDBJ whole genome shotgun (WGS) entry which is preliminary data.</text>
</comment>
<organism evidence="2 3">
    <name type="scientific">Saccharibacter floricola DSM 15669</name>
    <dbReference type="NCBI Taxonomy" id="1123227"/>
    <lineage>
        <taxon>Bacteria</taxon>
        <taxon>Pseudomonadati</taxon>
        <taxon>Pseudomonadota</taxon>
        <taxon>Alphaproteobacteria</taxon>
        <taxon>Acetobacterales</taxon>
        <taxon>Acetobacteraceae</taxon>
        <taxon>Saccharibacter</taxon>
    </lineage>
</organism>
<gene>
    <name evidence="2" type="ORF">AA15669_1627</name>
</gene>
<evidence type="ECO:0000256" key="1">
    <source>
        <dbReference type="SAM" id="MobiDB-lite"/>
    </source>
</evidence>
<sequence>MAILSPRRAALQRGRRAAPKAPARPRPMGLHNPSNMPYDGADYYGQHNQQWMPGLRSGDSTIGASQRDTLVARMRDLVRNDGWASGAVTRILDSVVGVSLRPVSKPDHRWLRHVSGNSRFDASWAAEFSSFIDAHWRNWADDPSHYNDTERQLTFSQQMHLAMRHLLIDGDALAVLPWLEERVCLGGARYATSVQIVDTDRLSNPDNQYDLSTIRNGVEVDPITGEPIAYHIREAHPDDYFAVAQSTRWARYPKETAFGRPITVHHFERHQAGQHRGGAGIFAPVITRMKMLARYDTAELDAAIVNAVFAAFIETPYDPQSTAEALGATSASEALGNPAGWAGWDERVAYHDGRNLSLQGSRIPMLSPGEKITSVTAARPASGFADFEKTVLRNVASAAGLSPMQVSNDWSDVNYSSARAALLEAYKTTDRRRLDFCAGFAVPIRLAWLEEAMESDRPPMPTGGAIPHFLEARHAYGRVKWLGPGRGWIDPTKEREGALIGVQSGLSTLEDEAAMNEGRNWEDILDQRKIEQEAFQKAGLRQPGDSRPDEAVSHDDSENSGDSNE</sequence>
<evidence type="ECO:0000313" key="2">
    <source>
        <dbReference type="EMBL" id="GBQ08029.1"/>
    </source>
</evidence>
<dbReference type="EMBL" id="BAQD01000061">
    <property type="protein sequence ID" value="GBQ08029.1"/>
    <property type="molecule type" value="Genomic_DNA"/>
</dbReference>
<dbReference type="RefSeq" id="WP_018981150.1">
    <property type="nucleotide sequence ID" value="NZ_BAQD01000061.1"/>
</dbReference>
<dbReference type="Pfam" id="PF05136">
    <property type="entry name" value="Phage_portal_2"/>
    <property type="match status" value="1"/>
</dbReference>
<feature type="compositionally biased region" description="Basic and acidic residues" evidence="1">
    <location>
        <begin position="544"/>
        <end position="557"/>
    </location>
</feature>
<protein>
    <submittedName>
        <fullName evidence="2">Bacteriophage capsid structural protein</fullName>
    </submittedName>
</protein>
<feature type="region of interest" description="Disordered" evidence="1">
    <location>
        <begin position="536"/>
        <end position="565"/>
    </location>
</feature>
<keyword evidence="3" id="KW-1185">Reference proteome</keyword>
<accession>A0ABQ0P0E7</accession>
<dbReference type="Proteomes" id="UP001062901">
    <property type="component" value="Unassembled WGS sequence"/>
</dbReference>
<name>A0ABQ0P0E7_9PROT</name>